<comment type="subcellular location">
    <subcellularLocation>
        <location evidence="1">Chromosome</location>
    </subcellularLocation>
</comment>
<accession>A0A4R0X540</accession>
<dbReference type="InterPro" id="IPR046341">
    <property type="entry name" value="SET_dom_sf"/>
</dbReference>
<dbReference type="SUPFAM" id="SSF82199">
    <property type="entry name" value="SET domain"/>
    <property type="match status" value="1"/>
</dbReference>
<dbReference type="GO" id="GO:0032259">
    <property type="term" value="P:methylation"/>
    <property type="evidence" value="ECO:0007669"/>
    <property type="project" value="UniProtKB-KW"/>
</dbReference>
<evidence type="ECO:0000313" key="8">
    <source>
        <dbReference type="EMBL" id="TCG05276.1"/>
    </source>
</evidence>
<evidence type="ECO:0000259" key="7">
    <source>
        <dbReference type="PROSITE" id="PS50868"/>
    </source>
</evidence>
<reference evidence="8 9" key="1">
    <citation type="submission" date="2017-02" db="EMBL/GenBank/DDBJ databases">
        <title>Paraburkholderia sophoroidis sp. nov. and Paraburkholderia steynii sp. nov. rhizobial symbionts of the fynbos legume Hypocalyptus sophoroides.</title>
        <authorList>
            <person name="Steenkamp E.T."/>
            <person name="Beukes C.W."/>
            <person name="Van Zyl E."/>
            <person name="Avontuur J."/>
            <person name="Chan W.Y."/>
            <person name="Hassen A."/>
            <person name="Palmer M."/>
            <person name="Mthombeni L."/>
            <person name="Phalane F."/>
            <person name="Sereme K."/>
            <person name="Venter S.N."/>
        </authorList>
    </citation>
    <scope>NUCLEOTIDE SEQUENCE [LARGE SCALE GENOMIC DNA]</scope>
    <source>
        <strain evidence="8 9">HC1.1ba</strain>
    </source>
</reference>
<dbReference type="EMBL" id="MWML01000179">
    <property type="protein sequence ID" value="TCG05276.1"/>
    <property type="molecule type" value="Genomic_DNA"/>
</dbReference>
<feature type="domain" description="SET" evidence="6">
    <location>
        <begin position="9"/>
        <end position="121"/>
    </location>
</feature>
<evidence type="ECO:0000313" key="9">
    <source>
        <dbReference type="Proteomes" id="UP000294200"/>
    </source>
</evidence>
<evidence type="ECO:0000256" key="2">
    <source>
        <dbReference type="ARBA" id="ARBA00022454"/>
    </source>
</evidence>
<evidence type="ECO:0000256" key="3">
    <source>
        <dbReference type="ARBA" id="ARBA00022603"/>
    </source>
</evidence>
<dbReference type="AlphaFoldDB" id="A0A4R0X540"/>
<sequence length="282" mass="30907">MQSDKLSSPRFVVRRSSIHGRGVFANQDICAAELVSEYKGARLRWQDVVEHASQYGMTPGHTFLFDTGDGTVIDGASGGNSMRWMNHACEPNCKAYVSDARVFIYALRHVNRGEELTIDYALVVDGTQTPEIRELYRCHCGSPHCRGTMLGKSSPPEDHTSMRLAAADETVRPGIAPFPRDLEADGPLPTAAAGFEPPEVHVLERRSATTIIVAWHEAARCHYAEQLWIRKKAALDGYCALSNVRVRAGDLVFVPKGNPAPLNHTACIAEKAVSALPLEEEA</sequence>
<dbReference type="InterPro" id="IPR021769">
    <property type="entry name" value="DUF3331"/>
</dbReference>
<evidence type="ECO:0000256" key="4">
    <source>
        <dbReference type="ARBA" id="ARBA00022679"/>
    </source>
</evidence>
<name>A0A4R0X540_9BURK</name>
<evidence type="ECO:0008006" key="10">
    <source>
        <dbReference type="Google" id="ProtNLM"/>
    </source>
</evidence>
<evidence type="ECO:0000256" key="1">
    <source>
        <dbReference type="ARBA" id="ARBA00004286"/>
    </source>
</evidence>
<keyword evidence="2" id="KW-0158">Chromosome</keyword>
<proteinExistence type="predicted"/>
<keyword evidence="9" id="KW-1185">Reference proteome</keyword>
<evidence type="ECO:0000256" key="5">
    <source>
        <dbReference type="ARBA" id="ARBA00022691"/>
    </source>
</evidence>
<evidence type="ECO:0000259" key="6">
    <source>
        <dbReference type="PROSITE" id="PS50280"/>
    </source>
</evidence>
<dbReference type="PROSITE" id="PS50280">
    <property type="entry name" value="SET"/>
    <property type="match status" value="1"/>
</dbReference>
<comment type="caution">
    <text evidence="8">The sequence shown here is derived from an EMBL/GenBank/DDBJ whole genome shotgun (WGS) entry which is preliminary data.</text>
</comment>
<protein>
    <recommendedName>
        <fullName evidence="10">SET domain-containing protein-lysine N-methyltransferase</fullName>
    </recommendedName>
</protein>
<dbReference type="Pfam" id="PF00856">
    <property type="entry name" value="SET"/>
    <property type="match status" value="1"/>
</dbReference>
<dbReference type="InterPro" id="IPR001214">
    <property type="entry name" value="SET_dom"/>
</dbReference>
<dbReference type="GO" id="GO:0005694">
    <property type="term" value="C:chromosome"/>
    <property type="evidence" value="ECO:0007669"/>
    <property type="project" value="UniProtKB-SubCell"/>
</dbReference>
<keyword evidence="4" id="KW-0808">Transferase</keyword>
<organism evidence="8 9">
    <name type="scientific">Paraburkholderia steynii</name>
    <dbReference type="NCBI Taxonomy" id="1245441"/>
    <lineage>
        <taxon>Bacteria</taxon>
        <taxon>Pseudomonadati</taxon>
        <taxon>Pseudomonadota</taxon>
        <taxon>Betaproteobacteria</taxon>
        <taxon>Burkholderiales</taxon>
        <taxon>Burkholderiaceae</taxon>
        <taxon>Paraburkholderia</taxon>
    </lineage>
</organism>
<dbReference type="Gene3D" id="2.170.270.10">
    <property type="entry name" value="SET domain"/>
    <property type="match status" value="1"/>
</dbReference>
<dbReference type="Pfam" id="PF11811">
    <property type="entry name" value="DUF3331"/>
    <property type="match status" value="1"/>
</dbReference>
<gene>
    <name evidence="8" type="ORF">BZM27_34760</name>
</gene>
<dbReference type="GO" id="GO:0008168">
    <property type="term" value="F:methyltransferase activity"/>
    <property type="evidence" value="ECO:0007669"/>
    <property type="project" value="UniProtKB-KW"/>
</dbReference>
<feature type="domain" description="Post-SET" evidence="7">
    <location>
        <begin position="134"/>
        <end position="150"/>
    </location>
</feature>
<dbReference type="InterPro" id="IPR003616">
    <property type="entry name" value="Post-SET_dom"/>
</dbReference>
<keyword evidence="5" id="KW-0949">S-adenosyl-L-methionine</keyword>
<keyword evidence="3" id="KW-0489">Methyltransferase</keyword>
<dbReference type="PROSITE" id="PS50868">
    <property type="entry name" value="POST_SET"/>
    <property type="match status" value="1"/>
</dbReference>
<dbReference type="PANTHER" id="PTHR22884">
    <property type="entry name" value="SET DOMAIN PROTEINS"/>
    <property type="match status" value="1"/>
</dbReference>
<dbReference type="InterPro" id="IPR050777">
    <property type="entry name" value="SET2_Histone-Lys_MeTrsfase"/>
</dbReference>
<dbReference type="Proteomes" id="UP000294200">
    <property type="component" value="Unassembled WGS sequence"/>
</dbReference>
<dbReference type="SMART" id="SM00317">
    <property type="entry name" value="SET"/>
    <property type="match status" value="1"/>
</dbReference>